<gene>
    <name evidence="2" type="primary">LOC116213137</name>
</gene>
<reference evidence="1" key="1">
    <citation type="journal article" date="2020" name="Plant Biotechnol. J.">
        <title>The pomegranate (Punica granatum L.) draft genome dissects genetic divergence between soft- and hard-seeded cultivars.</title>
        <authorList>
            <person name="Luo X."/>
            <person name="Li H."/>
            <person name="Wu Z."/>
            <person name="Yao W."/>
            <person name="Zhao P."/>
            <person name="Cao D."/>
            <person name="Yu H."/>
            <person name="Li K."/>
            <person name="Poudel K."/>
            <person name="Zhao D."/>
            <person name="Zhang F."/>
            <person name="Xia X."/>
            <person name="Chen L."/>
            <person name="Wang Q."/>
            <person name="Jing D."/>
            <person name="Cao S."/>
        </authorList>
    </citation>
    <scope>NUCLEOTIDE SEQUENCE [LARGE SCALE GENOMIC DNA]</scope>
    <source>
        <strain evidence="1">cv. Tunisia</strain>
    </source>
</reference>
<reference evidence="2" key="2">
    <citation type="submission" date="2025-08" db="UniProtKB">
        <authorList>
            <consortium name="RefSeq"/>
        </authorList>
    </citation>
    <scope>IDENTIFICATION</scope>
    <source>
        <tissue evidence="2">Leaf</tissue>
    </source>
</reference>
<organism evidence="1 2">
    <name type="scientific">Punica granatum</name>
    <name type="common">Pomegranate</name>
    <dbReference type="NCBI Taxonomy" id="22663"/>
    <lineage>
        <taxon>Eukaryota</taxon>
        <taxon>Viridiplantae</taxon>
        <taxon>Streptophyta</taxon>
        <taxon>Embryophyta</taxon>
        <taxon>Tracheophyta</taxon>
        <taxon>Spermatophyta</taxon>
        <taxon>Magnoliopsida</taxon>
        <taxon>eudicotyledons</taxon>
        <taxon>Gunneridae</taxon>
        <taxon>Pentapetalae</taxon>
        <taxon>rosids</taxon>
        <taxon>malvids</taxon>
        <taxon>Myrtales</taxon>
        <taxon>Lythraceae</taxon>
        <taxon>Punica</taxon>
    </lineage>
</organism>
<name>A0A6P8E1R5_PUNGR</name>
<evidence type="ECO:0000313" key="1">
    <source>
        <dbReference type="Proteomes" id="UP000515151"/>
    </source>
</evidence>
<accession>A0A6P8E1R5</accession>
<dbReference type="RefSeq" id="XP_031403832.1">
    <property type="nucleotide sequence ID" value="XM_031547972.1"/>
</dbReference>
<dbReference type="GeneID" id="116213137"/>
<sequence length="133" mass="14366">MVEEDIKHLNINNPSLQHVHISIPLGAINFQSPDSLMSVAVYFEDNITDRNSGGNVSSSSLNRFLLDLPHVQSLKLGSLLLKTLASRSPVDDVLKKVNALKPKLGVPLAQVAIALECHRCDKGVPEPGEHKGG</sequence>
<proteinExistence type="predicted"/>
<dbReference type="Proteomes" id="UP000515151">
    <property type="component" value="Chromosome 7"/>
</dbReference>
<evidence type="ECO:0000313" key="2">
    <source>
        <dbReference type="RefSeq" id="XP_031403832.1"/>
    </source>
</evidence>
<keyword evidence="1" id="KW-1185">Reference proteome</keyword>
<dbReference type="AlphaFoldDB" id="A0A6P8E1R5"/>
<protein>
    <submittedName>
        <fullName evidence="2">Uncharacterized protein LOC116213137</fullName>
    </submittedName>
</protein>